<dbReference type="Proteomes" id="UP000054560">
    <property type="component" value="Unassembled WGS sequence"/>
</dbReference>
<feature type="compositionally biased region" description="Polar residues" evidence="1">
    <location>
        <begin position="448"/>
        <end position="457"/>
    </location>
</feature>
<feature type="region of interest" description="Disordered" evidence="1">
    <location>
        <begin position="88"/>
        <end position="133"/>
    </location>
</feature>
<dbReference type="RefSeq" id="XP_014159093.1">
    <property type="nucleotide sequence ID" value="XM_014303618.1"/>
</dbReference>
<gene>
    <name evidence="2" type="ORF">SARC_02610</name>
</gene>
<feature type="region of interest" description="Disordered" evidence="1">
    <location>
        <begin position="1"/>
        <end position="47"/>
    </location>
</feature>
<evidence type="ECO:0000256" key="1">
    <source>
        <dbReference type="SAM" id="MobiDB-lite"/>
    </source>
</evidence>
<organism evidence="2 3">
    <name type="scientific">Sphaeroforma arctica JP610</name>
    <dbReference type="NCBI Taxonomy" id="667725"/>
    <lineage>
        <taxon>Eukaryota</taxon>
        <taxon>Ichthyosporea</taxon>
        <taxon>Ichthyophonida</taxon>
        <taxon>Sphaeroforma</taxon>
    </lineage>
</organism>
<evidence type="ECO:0000313" key="3">
    <source>
        <dbReference type="Proteomes" id="UP000054560"/>
    </source>
</evidence>
<protein>
    <submittedName>
        <fullName evidence="2">Uncharacterized protein</fullName>
    </submittedName>
</protein>
<keyword evidence="3" id="KW-1185">Reference proteome</keyword>
<dbReference type="GeneID" id="25903114"/>
<dbReference type="AlphaFoldDB" id="A0A0L0G8I9"/>
<feature type="compositionally biased region" description="Basic and acidic residues" evidence="1">
    <location>
        <begin position="107"/>
        <end position="121"/>
    </location>
</feature>
<feature type="compositionally biased region" description="Low complexity" evidence="1">
    <location>
        <begin position="188"/>
        <end position="239"/>
    </location>
</feature>
<accession>A0A0L0G8I9</accession>
<dbReference type="EMBL" id="KQ241715">
    <property type="protein sequence ID" value="KNC85191.1"/>
    <property type="molecule type" value="Genomic_DNA"/>
</dbReference>
<feature type="compositionally biased region" description="Polar residues" evidence="1">
    <location>
        <begin position="268"/>
        <end position="282"/>
    </location>
</feature>
<feature type="region of interest" description="Disordered" evidence="1">
    <location>
        <begin position="325"/>
        <end position="470"/>
    </location>
</feature>
<sequence length="552" mass="59844">MSQSDDDWLEFTVPPTSPPRSTGSSSFPSRRNTITDQDFDFSSRRPSLSTVIHKAVTSLATETTPSPVTKRARAVNTLEDEIHNIGDSGMIAIGSNSTRTYPHRRRDKDGARARSKSRDLDPPETPHSYSDLTADTNAITSLTSVHSPKLSVIAPEEVDLQNIQQVAQRTRGRNQKSLSTDTSRDSSRSASASRAHSNSASRNRSNSTSRAHSNSPSPHSNSRTSPHSNSRSSPHSNSRANDNNESAVGTGSRLRSATAYSKPLSRPPSVNTVPSKTSSMQSPRGKANKQDSGASQNQSPNMFSFPLSKGSTAAVVQNQGVPGWSDLAISSPNGSPRPSHPLKRRRAYTQHAPPSADLGTLQNDAAEHSRTSNPGAQTRAHVPLTSPQDGVVNTNISPLVRGTYRNVEPLESRGRQSTTSYETSRGKSPRSGTSESADKRVTRHTRVTDQSMSQGIESKTGAGSMGPLSVGKGCSEDDLTRLEIEALGDLHSSSKEGEDFDWHNTGMQDARLEIRFDREGNQLKGTHSCLWTKRDNLVMSKDVEWVTCIRVM</sequence>
<proteinExistence type="predicted"/>
<name>A0A0L0G8I9_9EUKA</name>
<feature type="compositionally biased region" description="Low complexity" evidence="1">
    <location>
        <begin position="19"/>
        <end position="31"/>
    </location>
</feature>
<evidence type="ECO:0000313" key="2">
    <source>
        <dbReference type="EMBL" id="KNC85191.1"/>
    </source>
</evidence>
<feature type="compositionally biased region" description="Polar residues" evidence="1">
    <location>
        <begin position="290"/>
        <end position="302"/>
    </location>
</feature>
<reference evidence="2 3" key="1">
    <citation type="submission" date="2011-02" db="EMBL/GenBank/DDBJ databases">
        <title>The Genome Sequence of Sphaeroforma arctica JP610.</title>
        <authorList>
            <consortium name="The Broad Institute Genome Sequencing Platform"/>
            <person name="Russ C."/>
            <person name="Cuomo C."/>
            <person name="Young S.K."/>
            <person name="Zeng Q."/>
            <person name="Gargeya S."/>
            <person name="Alvarado L."/>
            <person name="Berlin A."/>
            <person name="Chapman S.B."/>
            <person name="Chen Z."/>
            <person name="Freedman E."/>
            <person name="Gellesch M."/>
            <person name="Goldberg J."/>
            <person name="Griggs A."/>
            <person name="Gujja S."/>
            <person name="Heilman E."/>
            <person name="Heiman D."/>
            <person name="Howarth C."/>
            <person name="Mehta T."/>
            <person name="Neiman D."/>
            <person name="Pearson M."/>
            <person name="Roberts A."/>
            <person name="Saif S."/>
            <person name="Shea T."/>
            <person name="Shenoy N."/>
            <person name="Sisk P."/>
            <person name="Stolte C."/>
            <person name="Sykes S."/>
            <person name="White J."/>
            <person name="Yandava C."/>
            <person name="Burger G."/>
            <person name="Gray M.W."/>
            <person name="Holland P.W.H."/>
            <person name="King N."/>
            <person name="Lang F.B.F."/>
            <person name="Roger A.J."/>
            <person name="Ruiz-Trillo I."/>
            <person name="Haas B."/>
            <person name="Nusbaum C."/>
            <person name="Birren B."/>
        </authorList>
    </citation>
    <scope>NUCLEOTIDE SEQUENCE [LARGE SCALE GENOMIC DNA]</scope>
    <source>
        <strain evidence="2 3">JP610</strain>
    </source>
</reference>
<feature type="region of interest" description="Disordered" evidence="1">
    <location>
        <begin position="166"/>
        <end position="306"/>
    </location>
</feature>
<feature type="compositionally biased region" description="Polar residues" evidence="1">
    <location>
        <begin position="385"/>
        <end position="397"/>
    </location>
</feature>
<feature type="compositionally biased region" description="Polar residues" evidence="1">
    <location>
        <begin position="240"/>
        <end position="259"/>
    </location>
</feature>